<dbReference type="InterPro" id="IPR036388">
    <property type="entry name" value="WH-like_DNA-bd_sf"/>
</dbReference>
<dbReference type="PANTHER" id="PTHR30346">
    <property type="entry name" value="TRANSCRIPTIONAL DUAL REGULATOR HCAR-RELATED"/>
    <property type="match status" value="1"/>
</dbReference>
<dbReference type="PANTHER" id="PTHR30346:SF17">
    <property type="entry name" value="LYSR FAMILY TRANSCRIPTIONAL REGULATOR"/>
    <property type="match status" value="1"/>
</dbReference>
<dbReference type="PRINTS" id="PR00039">
    <property type="entry name" value="HTHLYSR"/>
</dbReference>
<evidence type="ECO:0000256" key="3">
    <source>
        <dbReference type="ARBA" id="ARBA00023125"/>
    </source>
</evidence>
<keyword evidence="3" id="KW-0238">DNA-binding</keyword>
<evidence type="ECO:0000313" key="6">
    <source>
        <dbReference type="EMBL" id="HJE86223.1"/>
    </source>
</evidence>
<dbReference type="Gene3D" id="1.10.10.10">
    <property type="entry name" value="Winged helix-like DNA-binding domain superfamily/Winged helix DNA-binding domain"/>
    <property type="match status" value="1"/>
</dbReference>
<proteinExistence type="inferred from homology"/>
<evidence type="ECO:0000313" key="7">
    <source>
        <dbReference type="Proteomes" id="UP000721920"/>
    </source>
</evidence>
<dbReference type="InterPro" id="IPR036390">
    <property type="entry name" value="WH_DNA-bd_sf"/>
</dbReference>
<comment type="caution">
    <text evidence="6">The sequence shown here is derived from an EMBL/GenBank/DDBJ whole genome shotgun (WGS) entry which is preliminary data.</text>
</comment>
<dbReference type="EMBL" id="DYXN01000018">
    <property type="protein sequence ID" value="HJE86223.1"/>
    <property type="molecule type" value="Genomic_DNA"/>
</dbReference>
<dbReference type="GO" id="GO:0003700">
    <property type="term" value="F:DNA-binding transcription factor activity"/>
    <property type="evidence" value="ECO:0007669"/>
    <property type="project" value="InterPro"/>
</dbReference>
<evidence type="ECO:0000256" key="1">
    <source>
        <dbReference type="ARBA" id="ARBA00009437"/>
    </source>
</evidence>
<name>A0A921EXX3_9LACO</name>
<feature type="domain" description="HTH lysR-type" evidence="5">
    <location>
        <begin position="14"/>
        <end position="59"/>
    </location>
</feature>
<dbReference type="PROSITE" id="PS50931">
    <property type="entry name" value="HTH_LYSR"/>
    <property type="match status" value="1"/>
</dbReference>
<reference evidence="6" key="2">
    <citation type="submission" date="2021-09" db="EMBL/GenBank/DDBJ databases">
        <authorList>
            <person name="Gilroy R."/>
        </authorList>
    </citation>
    <scope>NUCLEOTIDE SEQUENCE</scope>
    <source>
        <strain evidence="6">CHK173-2145</strain>
    </source>
</reference>
<dbReference type="Gene3D" id="3.40.190.10">
    <property type="entry name" value="Periplasmic binding protein-like II"/>
    <property type="match status" value="2"/>
</dbReference>
<dbReference type="GO" id="GO:0003677">
    <property type="term" value="F:DNA binding"/>
    <property type="evidence" value="ECO:0007669"/>
    <property type="project" value="UniProtKB-KW"/>
</dbReference>
<keyword evidence="4" id="KW-0804">Transcription</keyword>
<evidence type="ECO:0000259" key="5">
    <source>
        <dbReference type="PROSITE" id="PS50931"/>
    </source>
</evidence>
<reference evidence="6" key="1">
    <citation type="journal article" date="2021" name="PeerJ">
        <title>Extensive microbial diversity within the chicken gut microbiome revealed by metagenomics and culture.</title>
        <authorList>
            <person name="Gilroy R."/>
            <person name="Ravi A."/>
            <person name="Getino M."/>
            <person name="Pursley I."/>
            <person name="Horton D.L."/>
            <person name="Alikhan N.F."/>
            <person name="Baker D."/>
            <person name="Gharbi K."/>
            <person name="Hall N."/>
            <person name="Watson M."/>
            <person name="Adriaenssens E.M."/>
            <person name="Foster-Nyarko E."/>
            <person name="Jarju S."/>
            <person name="Secka A."/>
            <person name="Antonio M."/>
            <person name="Oren A."/>
            <person name="Chaudhuri R.R."/>
            <person name="La Ragione R."/>
            <person name="Hildebrand F."/>
            <person name="Pallen M.J."/>
        </authorList>
    </citation>
    <scope>NUCLEOTIDE SEQUENCE</scope>
    <source>
        <strain evidence="6">CHK173-2145</strain>
    </source>
</reference>
<dbReference type="InterPro" id="IPR000847">
    <property type="entry name" value="LysR_HTH_N"/>
</dbReference>
<accession>A0A921EXX3</accession>
<evidence type="ECO:0000256" key="4">
    <source>
        <dbReference type="ARBA" id="ARBA00023163"/>
    </source>
</evidence>
<gene>
    <name evidence="6" type="ORF">K8U88_01425</name>
</gene>
<dbReference type="Proteomes" id="UP000721920">
    <property type="component" value="Unassembled WGS sequence"/>
</dbReference>
<dbReference type="AlphaFoldDB" id="A0A921EXX3"/>
<protein>
    <submittedName>
        <fullName evidence="6">LysR family transcriptional regulator</fullName>
    </submittedName>
</protein>
<sequence>MLDNYLLEELTTFAETGTLAKTAAQLNITQPTVTRGMQKLEADWGVRLFDRQPNRIALTPTGKLAAQEAATLLQAQHQAIQKVRNFDRSQHQLTIGSTLPGPLMLLQQLRPQLPVQTTIATDLLPDQNLTQALQNRDYTLILTSQVPAASDITTQSLGTEDLAVNLNQFMYQANQADISFAELKDLSFLVIADIGPWRDIIQRAIPGAKFLYQDQREAFREISTHTDFPYFSSSFSPFDPLLTPSTKTNTVRLPIRDQSAHMPVYATYLQANQTVVMPIIRLLRKSWPKSH</sequence>
<dbReference type="Pfam" id="PF00126">
    <property type="entry name" value="HTH_1"/>
    <property type="match status" value="1"/>
</dbReference>
<organism evidence="6 7">
    <name type="scientific">Levilactobacillus hammesii</name>
    <dbReference type="NCBI Taxonomy" id="267633"/>
    <lineage>
        <taxon>Bacteria</taxon>
        <taxon>Bacillati</taxon>
        <taxon>Bacillota</taxon>
        <taxon>Bacilli</taxon>
        <taxon>Lactobacillales</taxon>
        <taxon>Lactobacillaceae</taxon>
        <taxon>Levilactobacillus</taxon>
    </lineage>
</organism>
<dbReference type="SUPFAM" id="SSF46785">
    <property type="entry name" value="Winged helix' DNA-binding domain"/>
    <property type="match status" value="1"/>
</dbReference>
<evidence type="ECO:0000256" key="2">
    <source>
        <dbReference type="ARBA" id="ARBA00023015"/>
    </source>
</evidence>
<comment type="similarity">
    <text evidence="1">Belongs to the LysR transcriptional regulatory family.</text>
</comment>
<dbReference type="GO" id="GO:0032993">
    <property type="term" value="C:protein-DNA complex"/>
    <property type="evidence" value="ECO:0007669"/>
    <property type="project" value="TreeGrafter"/>
</dbReference>
<keyword evidence="2" id="KW-0805">Transcription regulation</keyword>